<name>A0A1D1VY12_RAMVA</name>
<keyword evidence="10" id="KW-0469">Meiosis</keyword>
<dbReference type="Pfam" id="PF13017">
    <property type="entry name" value="Maelstrom"/>
    <property type="match status" value="1"/>
</dbReference>
<comment type="similarity">
    <text evidence="3">Belongs to the maelstrom family.</text>
</comment>
<evidence type="ECO:0000256" key="6">
    <source>
        <dbReference type="ARBA" id="ARBA00022782"/>
    </source>
</evidence>
<keyword evidence="6" id="KW-0221">Differentiation</keyword>
<dbReference type="GO" id="GO:0043186">
    <property type="term" value="C:P granule"/>
    <property type="evidence" value="ECO:0007669"/>
    <property type="project" value="TreeGrafter"/>
</dbReference>
<evidence type="ECO:0000256" key="4">
    <source>
        <dbReference type="ARBA" id="ARBA00022473"/>
    </source>
</evidence>
<comment type="caution">
    <text evidence="13">The sequence shown here is derived from an EMBL/GenBank/DDBJ whole genome shotgun (WGS) entry which is preliminary data.</text>
</comment>
<evidence type="ECO:0000256" key="9">
    <source>
        <dbReference type="ARBA" id="ARBA00023242"/>
    </source>
</evidence>
<dbReference type="PANTHER" id="PTHR21358">
    <property type="entry name" value="PROTEIN MAELSTROM HOMOLOG"/>
    <property type="match status" value="1"/>
</dbReference>
<evidence type="ECO:0000256" key="3">
    <source>
        <dbReference type="ARBA" id="ARBA00007057"/>
    </source>
</evidence>
<dbReference type="GO" id="GO:0005634">
    <property type="term" value="C:nucleus"/>
    <property type="evidence" value="ECO:0007669"/>
    <property type="project" value="UniProtKB-SubCell"/>
</dbReference>
<keyword evidence="7" id="KW-0238">DNA-binding</keyword>
<evidence type="ECO:0000256" key="1">
    <source>
        <dbReference type="ARBA" id="ARBA00004123"/>
    </source>
</evidence>
<dbReference type="InterPro" id="IPR024970">
    <property type="entry name" value="Maelstrom"/>
</dbReference>
<organism evidence="13 14">
    <name type="scientific">Ramazzottius varieornatus</name>
    <name type="common">Water bear</name>
    <name type="synonym">Tardigrade</name>
    <dbReference type="NCBI Taxonomy" id="947166"/>
    <lineage>
        <taxon>Eukaryota</taxon>
        <taxon>Metazoa</taxon>
        <taxon>Ecdysozoa</taxon>
        <taxon>Tardigrada</taxon>
        <taxon>Eutardigrada</taxon>
        <taxon>Parachela</taxon>
        <taxon>Hypsibioidea</taxon>
        <taxon>Ramazzottiidae</taxon>
        <taxon>Ramazzottius</taxon>
    </lineage>
</organism>
<dbReference type="EMBL" id="BDGG01000009">
    <property type="protein sequence ID" value="GAV03489.1"/>
    <property type="molecule type" value="Genomic_DNA"/>
</dbReference>
<keyword evidence="5" id="KW-0963">Cytoplasm</keyword>
<sequence>MILAWKVGGMPPKRNAYTYFVRERSGGRGPLSPALFGRYDQEWKNLDPAKKERYHQMARDERKRDDLSVSSKDVDRHRPGSVGFGTNSSVFTGPKSAPSVKHSGPPVKMSDIIMEVAHGVGEIVVGQHFPNAVENDISIPAGEDFDQLQEAFHKALTLFYKEMKEIVVQNVLVVSVVPVTRGDQAYTINRPLEIAIESFRITSGHLEQSPFHAFVSPGQLPPGCTLDVTENRRNRHQIPAASHIKSDAACKLFNDKFKLSDNYYEMYKAIVNVTEFSRQKNTMTPLLTAEEEAPATWACLKWLHDRAMEEADRHGFPDLPELVISTVEEFCANILHQMSNLDLSMLESVQKTFEQRRYHTFSSLRCLYHQEVDSVICARGTACDKIYSTFDLLRGIGLKLPNEKEFNPPEH</sequence>
<keyword evidence="14" id="KW-1185">Reference proteome</keyword>
<dbReference type="GO" id="GO:0043565">
    <property type="term" value="F:sequence-specific DNA binding"/>
    <property type="evidence" value="ECO:0007669"/>
    <property type="project" value="TreeGrafter"/>
</dbReference>
<dbReference type="Gene3D" id="1.10.30.10">
    <property type="entry name" value="High mobility group box domain"/>
    <property type="match status" value="1"/>
</dbReference>
<dbReference type="PANTHER" id="PTHR21358:SF4">
    <property type="entry name" value="PROTEIN MAELSTROM HOMOLOG"/>
    <property type="match status" value="1"/>
</dbReference>
<evidence type="ECO:0000259" key="12">
    <source>
        <dbReference type="Pfam" id="PF13017"/>
    </source>
</evidence>
<evidence type="ECO:0000256" key="2">
    <source>
        <dbReference type="ARBA" id="ARBA00004496"/>
    </source>
</evidence>
<dbReference type="Proteomes" id="UP000186922">
    <property type="component" value="Unassembled WGS sequence"/>
</dbReference>
<reference evidence="13 14" key="1">
    <citation type="journal article" date="2016" name="Nat. Commun.">
        <title>Extremotolerant tardigrade genome and improved radiotolerance of human cultured cells by tardigrade-unique protein.</title>
        <authorList>
            <person name="Hashimoto T."/>
            <person name="Horikawa D.D."/>
            <person name="Saito Y."/>
            <person name="Kuwahara H."/>
            <person name="Kozuka-Hata H."/>
            <person name="Shin-I T."/>
            <person name="Minakuchi Y."/>
            <person name="Ohishi K."/>
            <person name="Motoyama A."/>
            <person name="Aizu T."/>
            <person name="Enomoto A."/>
            <person name="Kondo K."/>
            <person name="Tanaka S."/>
            <person name="Hara Y."/>
            <person name="Koshikawa S."/>
            <person name="Sagara H."/>
            <person name="Miura T."/>
            <person name="Yokobori S."/>
            <person name="Miyagawa K."/>
            <person name="Suzuki Y."/>
            <person name="Kubo T."/>
            <person name="Oyama M."/>
            <person name="Kohara Y."/>
            <person name="Fujiyama A."/>
            <person name="Arakawa K."/>
            <person name="Katayama T."/>
            <person name="Toyoda A."/>
            <person name="Kunieda T."/>
        </authorList>
    </citation>
    <scope>NUCLEOTIDE SEQUENCE [LARGE SCALE GENOMIC DNA]</scope>
    <source>
        <strain evidence="13 14">YOKOZUNA-1</strain>
    </source>
</reference>
<dbReference type="AlphaFoldDB" id="A0A1D1VY12"/>
<evidence type="ECO:0000256" key="8">
    <source>
        <dbReference type="ARBA" id="ARBA00023158"/>
    </source>
</evidence>
<dbReference type="GO" id="GO:0060964">
    <property type="term" value="P:regulation of miRNA-mediated gene silencing"/>
    <property type="evidence" value="ECO:0007669"/>
    <property type="project" value="InterPro"/>
</dbReference>
<dbReference type="InterPro" id="IPR039259">
    <property type="entry name" value="Protein_maelstrom"/>
</dbReference>
<keyword evidence="9" id="KW-0539">Nucleus</keyword>
<dbReference type="InterPro" id="IPR036910">
    <property type="entry name" value="HMG_box_dom_sf"/>
</dbReference>
<feature type="region of interest" description="Disordered" evidence="11">
    <location>
        <begin position="52"/>
        <end position="104"/>
    </location>
</feature>
<evidence type="ECO:0000256" key="10">
    <source>
        <dbReference type="ARBA" id="ARBA00023254"/>
    </source>
</evidence>
<gene>
    <name evidence="13" type="primary">RvY_13905-1</name>
    <name evidence="13" type="synonym">RvY_13905.1</name>
    <name evidence="13" type="ORF">RvY_13905</name>
</gene>
<keyword evidence="4" id="KW-0217">Developmental protein</keyword>
<keyword evidence="8" id="KW-0943">RNA-mediated gene silencing</keyword>
<dbReference type="GO" id="GO:0034587">
    <property type="term" value="P:piRNA processing"/>
    <property type="evidence" value="ECO:0007669"/>
    <property type="project" value="TreeGrafter"/>
</dbReference>
<dbReference type="GO" id="GO:0030154">
    <property type="term" value="P:cell differentiation"/>
    <property type="evidence" value="ECO:0007669"/>
    <property type="project" value="UniProtKB-KW"/>
</dbReference>
<dbReference type="GO" id="GO:0007140">
    <property type="term" value="P:male meiotic nuclear division"/>
    <property type="evidence" value="ECO:0007669"/>
    <property type="project" value="TreeGrafter"/>
</dbReference>
<evidence type="ECO:0000313" key="13">
    <source>
        <dbReference type="EMBL" id="GAV03489.1"/>
    </source>
</evidence>
<evidence type="ECO:0000256" key="7">
    <source>
        <dbReference type="ARBA" id="ARBA00023125"/>
    </source>
</evidence>
<comment type="subcellular location">
    <subcellularLocation>
        <location evidence="2">Cytoplasm</location>
    </subcellularLocation>
    <subcellularLocation>
        <location evidence="1">Nucleus</location>
    </subcellularLocation>
</comment>
<dbReference type="SUPFAM" id="SSF47095">
    <property type="entry name" value="HMG-box"/>
    <property type="match status" value="1"/>
</dbReference>
<feature type="compositionally biased region" description="Basic and acidic residues" evidence="11">
    <location>
        <begin position="52"/>
        <end position="78"/>
    </location>
</feature>
<evidence type="ECO:0000313" key="14">
    <source>
        <dbReference type="Proteomes" id="UP000186922"/>
    </source>
</evidence>
<dbReference type="GO" id="GO:0045892">
    <property type="term" value="P:negative regulation of DNA-templated transcription"/>
    <property type="evidence" value="ECO:0007669"/>
    <property type="project" value="TreeGrafter"/>
</dbReference>
<evidence type="ECO:0000256" key="5">
    <source>
        <dbReference type="ARBA" id="ARBA00022490"/>
    </source>
</evidence>
<accession>A0A1D1VY12</accession>
<dbReference type="GO" id="GO:0007283">
    <property type="term" value="P:spermatogenesis"/>
    <property type="evidence" value="ECO:0007669"/>
    <property type="project" value="TreeGrafter"/>
</dbReference>
<evidence type="ECO:0000256" key="11">
    <source>
        <dbReference type="SAM" id="MobiDB-lite"/>
    </source>
</evidence>
<dbReference type="OrthoDB" id="24555at2759"/>
<protein>
    <recommendedName>
        <fullName evidence="12">Maelstrom domain-containing protein</fullName>
    </recommendedName>
</protein>
<proteinExistence type="inferred from homology"/>
<feature type="domain" description="Maelstrom" evidence="12">
    <location>
        <begin position="191"/>
        <end position="385"/>
    </location>
</feature>